<feature type="region of interest" description="Disordered" evidence="3">
    <location>
        <begin position="995"/>
        <end position="1014"/>
    </location>
</feature>
<evidence type="ECO:0000259" key="4">
    <source>
        <dbReference type="PROSITE" id="PS50892"/>
    </source>
</evidence>
<dbReference type="Pfam" id="PF00957">
    <property type="entry name" value="Synaptobrevin"/>
    <property type="match status" value="1"/>
</dbReference>
<feature type="region of interest" description="Disordered" evidence="3">
    <location>
        <begin position="253"/>
        <end position="289"/>
    </location>
</feature>
<protein>
    <recommendedName>
        <fullName evidence="4">V-SNARE coiled-coil homology domain-containing protein</fullName>
    </recommendedName>
</protein>
<feature type="region of interest" description="Disordered" evidence="3">
    <location>
        <begin position="930"/>
        <end position="974"/>
    </location>
</feature>
<name>A0A9W7L779_9STRA</name>
<feature type="region of interest" description="Disordered" evidence="3">
    <location>
        <begin position="116"/>
        <end position="139"/>
    </location>
</feature>
<dbReference type="EMBL" id="BRYA01000072">
    <property type="protein sequence ID" value="GMI37243.1"/>
    <property type="molecule type" value="Genomic_DNA"/>
</dbReference>
<evidence type="ECO:0000313" key="5">
    <source>
        <dbReference type="EMBL" id="GMI37243.1"/>
    </source>
</evidence>
<feature type="compositionally biased region" description="Pro residues" evidence="3">
    <location>
        <begin position="276"/>
        <end position="285"/>
    </location>
</feature>
<evidence type="ECO:0000313" key="6">
    <source>
        <dbReference type="Proteomes" id="UP001165065"/>
    </source>
</evidence>
<evidence type="ECO:0000256" key="1">
    <source>
        <dbReference type="PROSITE-ProRule" id="PRU00290"/>
    </source>
</evidence>
<dbReference type="InterPro" id="IPR011011">
    <property type="entry name" value="Znf_FYVE_PHD"/>
</dbReference>
<dbReference type="AlphaFoldDB" id="A0A9W7L779"/>
<feature type="domain" description="V-SNARE coiled-coil homology" evidence="4">
    <location>
        <begin position="1006"/>
        <end position="1066"/>
    </location>
</feature>
<evidence type="ECO:0000256" key="3">
    <source>
        <dbReference type="SAM" id="MobiDB-lite"/>
    </source>
</evidence>
<dbReference type="SUPFAM" id="SSF58038">
    <property type="entry name" value="SNARE fusion complex"/>
    <property type="match status" value="1"/>
</dbReference>
<comment type="caution">
    <text evidence="5">The sequence shown here is derived from an EMBL/GenBank/DDBJ whole genome shotgun (WGS) entry which is preliminary data.</text>
</comment>
<dbReference type="InterPro" id="IPR042855">
    <property type="entry name" value="V_SNARE_CC"/>
</dbReference>
<keyword evidence="1 2" id="KW-0175">Coiled coil</keyword>
<dbReference type="CDD" id="cd00065">
    <property type="entry name" value="FYVE_like_SF"/>
    <property type="match status" value="1"/>
</dbReference>
<proteinExistence type="predicted"/>
<dbReference type="InterPro" id="IPR013083">
    <property type="entry name" value="Znf_RING/FYVE/PHD"/>
</dbReference>
<dbReference type="OrthoDB" id="2423701at2759"/>
<reference evidence="6" key="1">
    <citation type="journal article" date="2023" name="Commun. Biol.">
        <title>Genome analysis of Parmales, the sister group of diatoms, reveals the evolutionary specialization of diatoms from phago-mixotrophs to photoautotrophs.</title>
        <authorList>
            <person name="Ban H."/>
            <person name="Sato S."/>
            <person name="Yoshikawa S."/>
            <person name="Yamada K."/>
            <person name="Nakamura Y."/>
            <person name="Ichinomiya M."/>
            <person name="Sato N."/>
            <person name="Blanc-Mathieu R."/>
            <person name="Endo H."/>
            <person name="Kuwata A."/>
            <person name="Ogata H."/>
        </authorList>
    </citation>
    <scope>NUCLEOTIDE SEQUENCE [LARGE SCALE GENOMIC DNA]</scope>
</reference>
<feature type="compositionally biased region" description="Basic and acidic residues" evidence="3">
    <location>
        <begin position="930"/>
        <end position="945"/>
    </location>
</feature>
<organism evidence="5 6">
    <name type="scientific">Triparma columacea</name>
    <dbReference type="NCBI Taxonomy" id="722753"/>
    <lineage>
        <taxon>Eukaryota</taxon>
        <taxon>Sar</taxon>
        <taxon>Stramenopiles</taxon>
        <taxon>Ochrophyta</taxon>
        <taxon>Bolidophyceae</taxon>
        <taxon>Parmales</taxon>
        <taxon>Triparmaceae</taxon>
        <taxon>Triparma</taxon>
    </lineage>
</organism>
<sequence>MTDPNASMSSVDGLISDILTSGIETDPKIPQLPPQGHEEVNSMDLSTDTAIASILSSPLCSPDSEGSPLNIAAPSSSPPEEFSVEEEQRLSEQLDALNVDDVSALDVSTDTAIASILSPPLSSPDPGSSPPIPGGPHPNVYTQVFPSTPVLERSEKPVITYTLGLGTMGVKLVRSTEGRVVIESTSRTSSPDAASLFAPISPASPPLEAGDIILSVHGLEPWGSGCGDVVWSKLIRFLKDRVTDVQVVVLKSGGLSNESPPPQPIPPQSQSTSASPSPPTPPSPLSPQDAEAKEIGGYVFYPLTPTQNLAISPYKTTEEFQSACTKRTLVKHGAASIPVDKAKTNFIDKFLDNPESTPVYLVLFSNPDVLLIMRRPHNKQELVHYIPPESSPLNVSRIWLVQQSLHLQTLQLSLPSSQTQTFTLTSPLSSIHITPSLSQSVSSVLNRSSDSSSSSLTWSELLSSGIFNSHSLPNYQTPTHESVTLSQSKSLPGLTAHQLVSGTPFSDAVKRKTSNAPFSLLKATEYDQFNLTPLHYSVLSSNKAFFTEALVQNPAITTTFIIDDKNGISILDVIALRGEWLFLEVLMNWQGFQLTKCFSAKVRNPIKTALLTSDVPAPKLSRFVRTAYEGGFTVDYSITKDLIWKESFSQAKIALNTLTYIENPSLPDDACSSPPIVQTLLHLKHVIEHGKWGEWDDWEEEDDDDSDWEDLGEKCPPPGNDANPYLKFTAFLIEKGFDPNYVSPAANQATPAISILSQIAKLVGDMNERLAKGQQAHPLNADLDSRDIEEMRSVVLSLSNLLFSSGARLNHPSNPSHFASDTNINLLGTAERIHDSIQAWNKHENVECFMAGVVKVNDKEKSTIKSPPTCSICRAKFGLISTRKHLCNVSKAWVCDDCSQKRVIIDGEEVRVSNGMYVVVMEHGKRVLERKERERKQREKRVLREMEEEESARRNAASSRRVTSQADENANRTELFGKHRQSIIAAVKGVGDFFNGEERDSTSKGDVSSSTRKVEGAAAAAAEARDRLNERGEKLSQLSEKTEALANQSSEFARLARELNQQQKRNSLFFG</sequence>
<dbReference type="Gene3D" id="1.20.5.110">
    <property type="match status" value="1"/>
</dbReference>
<keyword evidence="6" id="KW-1185">Reference proteome</keyword>
<dbReference type="Proteomes" id="UP001165065">
    <property type="component" value="Unassembled WGS sequence"/>
</dbReference>
<feature type="region of interest" description="Disordered" evidence="3">
    <location>
        <begin position="56"/>
        <end position="83"/>
    </location>
</feature>
<feature type="compositionally biased region" description="Pro residues" evidence="3">
    <location>
        <begin position="121"/>
        <end position="136"/>
    </location>
</feature>
<gene>
    <name evidence="5" type="ORF">TrCOL_g10038</name>
</gene>
<dbReference type="Gene3D" id="3.30.40.10">
    <property type="entry name" value="Zinc/RING finger domain, C3HC4 (zinc finger)"/>
    <property type="match status" value="1"/>
</dbReference>
<dbReference type="SUPFAM" id="SSF57903">
    <property type="entry name" value="FYVE/PHD zinc finger"/>
    <property type="match status" value="1"/>
</dbReference>
<accession>A0A9W7L779</accession>
<dbReference type="PROSITE" id="PS50892">
    <property type="entry name" value="V_SNARE"/>
    <property type="match status" value="1"/>
</dbReference>
<evidence type="ECO:0000256" key="2">
    <source>
        <dbReference type="SAM" id="Coils"/>
    </source>
</evidence>
<feature type="coiled-coil region" evidence="2">
    <location>
        <begin position="1021"/>
        <end position="1065"/>
    </location>
</feature>
<dbReference type="CDD" id="cd15873">
    <property type="entry name" value="R-SNARE_STXBP5_6"/>
    <property type="match status" value="1"/>
</dbReference>